<dbReference type="PROSITE" id="PS50966">
    <property type="entry name" value="ZF_SWIM"/>
    <property type="match status" value="1"/>
</dbReference>
<name>A0ABM0X512_CAMSA</name>
<keyword evidence="1" id="KW-0479">Metal-binding</keyword>
<dbReference type="Proteomes" id="UP000694864">
    <property type="component" value="Chromosome 17"/>
</dbReference>
<dbReference type="Pfam" id="PF10551">
    <property type="entry name" value="MULE"/>
    <property type="match status" value="1"/>
</dbReference>
<dbReference type="PANTHER" id="PTHR31973">
    <property type="entry name" value="POLYPROTEIN, PUTATIVE-RELATED"/>
    <property type="match status" value="1"/>
</dbReference>
<dbReference type="PANTHER" id="PTHR31973:SF187">
    <property type="entry name" value="MUTATOR TRANSPOSASE MUDRA PROTEIN"/>
    <property type="match status" value="1"/>
</dbReference>
<feature type="domain" description="SWIM-type" evidence="5">
    <location>
        <begin position="286"/>
        <end position="318"/>
    </location>
</feature>
<evidence type="ECO:0000313" key="6">
    <source>
        <dbReference type="Proteomes" id="UP000694864"/>
    </source>
</evidence>
<accession>A0ABM0X512</accession>
<reference evidence="7" key="2">
    <citation type="submission" date="2025-08" db="UniProtKB">
        <authorList>
            <consortium name="RefSeq"/>
        </authorList>
    </citation>
    <scope>IDENTIFICATION</scope>
    <source>
        <tissue evidence="7">Leaf</tissue>
    </source>
</reference>
<keyword evidence="3" id="KW-0862">Zinc</keyword>
<evidence type="ECO:0000256" key="1">
    <source>
        <dbReference type="ARBA" id="ARBA00022723"/>
    </source>
</evidence>
<proteinExistence type="predicted"/>
<dbReference type="GeneID" id="104759590"/>
<dbReference type="RefSeq" id="XP_010480803.1">
    <property type="nucleotide sequence ID" value="XM_010482501.1"/>
</dbReference>
<gene>
    <name evidence="7" type="primary">LOC104759590</name>
</gene>
<protein>
    <submittedName>
        <fullName evidence="7">Uncharacterized protein LOC104759590</fullName>
    </submittedName>
</protein>
<keyword evidence="6" id="KW-1185">Reference proteome</keyword>
<reference evidence="6" key="1">
    <citation type="journal article" date="2014" name="Nat. Commun.">
        <title>The emerging biofuel crop Camelina sativa retains a highly undifferentiated hexaploid genome structure.</title>
        <authorList>
            <person name="Kagale S."/>
            <person name="Koh C."/>
            <person name="Nixon J."/>
            <person name="Bollina V."/>
            <person name="Clarke W.E."/>
            <person name="Tuteja R."/>
            <person name="Spillane C."/>
            <person name="Robinson S.J."/>
            <person name="Links M.G."/>
            <person name="Clarke C."/>
            <person name="Higgins E.E."/>
            <person name="Huebert T."/>
            <person name="Sharpe A.G."/>
            <person name="Parkin I.A."/>
        </authorList>
    </citation>
    <scope>NUCLEOTIDE SEQUENCE [LARGE SCALE GENOMIC DNA]</scope>
    <source>
        <strain evidence="6">cv. DH55</strain>
    </source>
</reference>
<dbReference type="InterPro" id="IPR018289">
    <property type="entry name" value="MULE_transposase_dom"/>
</dbReference>
<keyword evidence="2 4" id="KW-0863">Zinc-finger</keyword>
<sequence length="348" mass="40802">MIVEKRIGKWMVRTYVDGHNHANSGRARMLKQGVIGRLFRDEARRRPTLRWTDIKDEIYMRYTISVSKWICQKARRIAFNLVMETQRQQFAKLWDYEYELHRSNEGTTTEIVTIPQANGKQQFDKFYICFELLRRNWKSCCRPIIGLDGAFLKWELKGEILAAVGRDADNQIYSIAWVIVRVEDTDSWTWFVEKLKKDLLLELGDGLTIMTIKDARKLPVLNMLEEFRRIAMKRNSKLAAKTQKCKLRFPPKVMLILEANRRSAKFCSVLKSGEHKYEVLEGSGSFCVNLLHRECACNQWNLTGIPCPHAIYVITEHNCDPEDYIDRRLQTTVWQATYKDNIDPVNGE</sequence>
<organism evidence="6 7">
    <name type="scientific">Camelina sativa</name>
    <name type="common">False flax</name>
    <name type="synonym">Myagrum sativum</name>
    <dbReference type="NCBI Taxonomy" id="90675"/>
    <lineage>
        <taxon>Eukaryota</taxon>
        <taxon>Viridiplantae</taxon>
        <taxon>Streptophyta</taxon>
        <taxon>Embryophyta</taxon>
        <taxon>Tracheophyta</taxon>
        <taxon>Spermatophyta</taxon>
        <taxon>Magnoliopsida</taxon>
        <taxon>eudicotyledons</taxon>
        <taxon>Gunneridae</taxon>
        <taxon>Pentapetalae</taxon>
        <taxon>rosids</taxon>
        <taxon>malvids</taxon>
        <taxon>Brassicales</taxon>
        <taxon>Brassicaceae</taxon>
        <taxon>Camelineae</taxon>
        <taxon>Camelina</taxon>
    </lineage>
</organism>
<evidence type="ECO:0000256" key="4">
    <source>
        <dbReference type="PROSITE-ProRule" id="PRU00325"/>
    </source>
</evidence>
<dbReference type="InterPro" id="IPR006564">
    <property type="entry name" value="Znf_PMZ"/>
</dbReference>
<evidence type="ECO:0000256" key="3">
    <source>
        <dbReference type="ARBA" id="ARBA00022833"/>
    </source>
</evidence>
<dbReference type="InterPro" id="IPR007527">
    <property type="entry name" value="Znf_SWIM"/>
</dbReference>
<evidence type="ECO:0000313" key="7">
    <source>
        <dbReference type="RefSeq" id="XP_010480803.1"/>
    </source>
</evidence>
<dbReference type="SMART" id="SM00575">
    <property type="entry name" value="ZnF_PMZ"/>
    <property type="match status" value="1"/>
</dbReference>
<evidence type="ECO:0000256" key="2">
    <source>
        <dbReference type="ARBA" id="ARBA00022771"/>
    </source>
</evidence>
<evidence type="ECO:0000259" key="5">
    <source>
        <dbReference type="PROSITE" id="PS50966"/>
    </source>
</evidence>